<dbReference type="Proteomes" id="UP001345963">
    <property type="component" value="Unassembled WGS sequence"/>
</dbReference>
<sequence length="66" mass="7503">MHFSINHCNVLATLVIPCGIELNSQTPMGRKRQFWTNELVMSLNDDEKLILQDDQTLRAAGVGYRV</sequence>
<organism evidence="1 2">
    <name type="scientific">Ataeniobius toweri</name>
    <dbReference type="NCBI Taxonomy" id="208326"/>
    <lineage>
        <taxon>Eukaryota</taxon>
        <taxon>Metazoa</taxon>
        <taxon>Chordata</taxon>
        <taxon>Craniata</taxon>
        <taxon>Vertebrata</taxon>
        <taxon>Euteleostomi</taxon>
        <taxon>Actinopterygii</taxon>
        <taxon>Neopterygii</taxon>
        <taxon>Teleostei</taxon>
        <taxon>Neoteleostei</taxon>
        <taxon>Acanthomorphata</taxon>
        <taxon>Ovalentaria</taxon>
        <taxon>Atherinomorphae</taxon>
        <taxon>Cyprinodontiformes</taxon>
        <taxon>Goodeidae</taxon>
        <taxon>Ataeniobius</taxon>
    </lineage>
</organism>
<reference evidence="1 2" key="1">
    <citation type="submission" date="2021-07" db="EMBL/GenBank/DDBJ databases">
        <authorList>
            <person name="Palmer J.M."/>
        </authorList>
    </citation>
    <scope>NUCLEOTIDE SEQUENCE [LARGE SCALE GENOMIC DNA]</scope>
    <source>
        <strain evidence="1 2">AT_MEX2019</strain>
        <tissue evidence="1">Muscle</tissue>
    </source>
</reference>
<dbReference type="EMBL" id="JAHUTI010081794">
    <property type="protein sequence ID" value="MED6258970.1"/>
    <property type="molecule type" value="Genomic_DNA"/>
</dbReference>
<protein>
    <submittedName>
        <fullName evidence="1">Uncharacterized protein</fullName>
    </submittedName>
</protein>
<comment type="caution">
    <text evidence="1">The sequence shown here is derived from an EMBL/GenBank/DDBJ whole genome shotgun (WGS) entry which is preliminary data.</text>
</comment>
<accession>A0ABU7CB15</accession>
<proteinExistence type="predicted"/>
<keyword evidence="2" id="KW-1185">Reference proteome</keyword>
<name>A0ABU7CB15_9TELE</name>
<evidence type="ECO:0000313" key="1">
    <source>
        <dbReference type="EMBL" id="MED6258970.1"/>
    </source>
</evidence>
<gene>
    <name evidence="1" type="ORF">ATANTOWER_015010</name>
</gene>
<evidence type="ECO:0000313" key="2">
    <source>
        <dbReference type="Proteomes" id="UP001345963"/>
    </source>
</evidence>